<dbReference type="AlphaFoldDB" id="A0A811VDG0"/>
<feature type="compositionally biased region" description="Low complexity" evidence="6">
    <location>
        <begin position="32"/>
        <end position="63"/>
    </location>
</feature>
<accession>A0A811VDG0</accession>
<proteinExistence type="predicted"/>
<dbReference type="GO" id="GO:0008270">
    <property type="term" value="F:zinc ion binding"/>
    <property type="evidence" value="ECO:0007669"/>
    <property type="project" value="UniProtKB-KW"/>
</dbReference>
<dbReference type="PROSITE" id="PS51140">
    <property type="entry name" value="CUE"/>
    <property type="match status" value="1"/>
</dbReference>
<keyword evidence="4 5" id="KW-0175">Coiled coil</keyword>
<keyword evidence="9" id="KW-1185">Reference proteome</keyword>
<comment type="caution">
    <text evidence="8">The sequence shown here is derived from an EMBL/GenBank/DDBJ whole genome shotgun (WGS) entry which is preliminary data.</text>
</comment>
<dbReference type="PROSITE" id="PS01358">
    <property type="entry name" value="ZF_RANBP2_1"/>
    <property type="match status" value="1"/>
</dbReference>
<feature type="compositionally biased region" description="Low complexity" evidence="6">
    <location>
        <begin position="193"/>
        <end position="210"/>
    </location>
</feature>
<evidence type="ECO:0000256" key="1">
    <source>
        <dbReference type="ARBA" id="ARBA00022723"/>
    </source>
</evidence>
<feature type="compositionally biased region" description="Low complexity" evidence="6">
    <location>
        <begin position="1030"/>
        <end position="1047"/>
    </location>
</feature>
<dbReference type="GO" id="GO:0016592">
    <property type="term" value="C:mediator complex"/>
    <property type="evidence" value="ECO:0007669"/>
    <property type="project" value="TreeGrafter"/>
</dbReference>
<feature type="region of interest" description="Disordered" evidence="6">
    <location>
        <begin position="831"/>
        <end position="944"/>
    </location>
</feature>
<protein>
    <submittedName>
        <fullName evidence="8">(Mediterranean fruit fly) hypothetical protein</fullName>
    </submittedName>
</protein>
<dbReference type="Proteomes" id="UP000606786">
    <property type="component" value="Unassembled WGS sequence"/>
</dbReference>
<feature type="compositionally biased region" description="Low complexity" evidence="6">
    <location>
        <begin position="307"/>
        <end position="326"/>
    </location>
</feature>
<feature type="compositionally biased region" description="Low complexity" evidence="6">
    <location>
        <begin position="854"/>
        <end position="876"/>
    </location>
</feature>
<feature type="region of interest" description="Disordered" evidence="6">
    <location>
        <begin position="1"/>
        <end position="69"/>
    </location>
</feature>
<feature type="region of interest" description="Disordered" evidence="6">
    <location>
        <begin position="1030"/>
        <end position="1053"/>
    </location>
</feature>
<dbReference type="InterPro" id="IPR051647">
    <property type="entry name" value="Mediator_comp_sub12"/>
</dbReference>
<feature type="region of interest" description="Disordered" evidence="6">
    <location>
        <begin position="670"/>
        <end position="695"/>
    </location>
</feature>
<dbReference type="SMART" id="SM00546">
    <property type="entry name" value="CUE"/>
    <property type="match status" value="1"/>
</dbReference>
<dbReference type="PANTHER" id="PTHR46007:SF8">
    <property type="entry name" value="C2H2-TYPE DOMAIN-CONTAINING PROTEIN"/>
    <property type="match status" value="1"/>
</dbReference>
<dbReference type="InterPro" id="IPR036443">
    <property type="entry name" value="Znf_RanBP2_sf"/>
</dbReference>
<feature type="compositionally biased region" description="Low complexity" evidence="6">
    <location>
        <begin position="388"/>
        <end position="428"/>
    </location>
</feature>
<feature type="compositionally biased region" description="Low complexity" evidence="6">
    <location>
        <begin position="883"/>
        <end position="899"/>
    </location>
</feature>
<evidence type="ECO:0000256" key="5">
    <source>
        <dbReference type="SAM" id="Coils"/>
    </source>
</evidence>
<evidence type="ECO:0000256" key="3">
    <source>
        <dbReference type="ARBA" id="ARBA00022833"/>
    </source>
</evidence>
<evidence type="ECO:0000259" key="7">
    <source>
        <dbReference type="PROSITE" id="PS51140"/>
    </source>
</evidence>
<dbReference type="InterPro" id="IPR041911">
    <property type="entry name" value="TAB2/3_CUE"/>
</dbReference>
<feature type="compositionally biased region" description="Low complexity" evidence="6">
    <location>
        <begin position="515"/>
        <end position="526"/>
    </location>
</feature>
<dbReference type="Gene3D" id="1.10.8.10">
    <property type="entry name" value="DNA helicase RuvA subunit, C-terminal domain"/>
    <property type="match status" value="1"/>
</dbReference>
<feature type="region of interest" description="Disordered" evidence="6">
    <location>
        <begin position="193"/>
        <end position="275"/>
    </location>
</feature>
<dbReference type="InterPro" id="IPR003892">
    <property type="entry name" value="CUE"/>
</dbReference>
<dbReference type="OrthoDB" id="6367910at2759"/>
<evidence type="ECO:0000256" key="4">
    <source>
        <dbReference type="ARBA" id="ARBA00023054"/>
    </source>
</evidence>
<keyword evidence="1" id="KW-0479">Metal-binding</keyword>
<keyword evidence="2" id="KW-0863">Zinc-finger</keyword>
<dbReference type="CDD" id="cd14362">
    <property type="entry name" value="CUE_TAB2_TAB3"/>
    <property type="match status" value="1"/>
</dbReference>
<dbReference type="EMBL" id="CAJHJT010000056">
    <property type="protein sequence ID" value="CAD7012242.1"/>
    <property type="molecule type" value="Genomic_DNA"/>
</dbReference>
<evidence type="ECO:0000256" key="6">
    <source>
        <dbReference type="SAM" id="MobiDB-lite"/>
    </source>
</evidence>
<feature type="compositionally biased region" description="Low complexity" evidence="6">
    <location>
        <begin position="569"/>
        <end position="578"/>
    </location>
</feature>
<feature type="compositionally biased region" description="Polar residues" evidence="6">
    <location>
        <begin position="468"/>
        <end position="491"/>
    </location>
</feature>
<keyword evidence="3" id="KW-0862">Zinc</keyword>
<evidence type="ECO:0000313" key="8">
    <source>
        <dbReference type="EMBL" id="CAD7012242.1"/>
    </source>
</evidence>
<dbReference type="GO" id="GO:0045944">
    <property type="term" value="P:positive regulation of transcription by RNA polymerase II"/>
    <property type="evidence" value="ECO:0007669"/>
    <property type="project" value="TreeGrafter"/>
</dbReference>
<feature type="compositionally biased region" description="Pro residues" evidence="6">
    <location>
        <begin position="527"/>
        <end position="537"/>
    </location>
</feature>
<feature type="compositionally biased region" description="Low complexity" evidence="6">
    <location>
        <begin position="833"/>
        <end position="844"/>
    </location>
</feature>
<evidence type="ECO:0000256" key="2">
    <source>
        <dbReference type="ARBA" id="ARBA00022771"/>
    </source>
</evidence>
<evidence type="ECO:0000313" key="9">
    <source>
        <dbReference type="Proteomes" id="UP000606786"/>
    </source>
</evidence>
<reference evidence="8" key="1">
    <citation type="submission" date="2020-11" db="EMBL/GenBank/DDBJ databases">
        <authorList>
            <person name="Whitehead M."/>
        </authorList>
    </citation>
    <scope>NUCLEOTIDE SEQUENCE</scope>
    <source>
        <strain evidence="8">EGII</strain>
    </source>
</reference>
<feature type="compositionally biased region" description="Low complexity" evidence="6">
    <location>
        <begin position="447"/>
        <end position="467"/>
    </location>
</feature>
<feature type="region of interest" description="Disordered" evidence="6">
    <location>
        <begin position="388"/>
        <end position="494"/>
    </location>
</feature>
<gene>
    <name evidence="8" type="ORF">CCAP1982_LOCUS20338</name>
</gene>
<dbReference type="GO" id="GO:0003713">
    <property type="term" value="F:transcription coactivator activity"/>
    <property type="evidence" value="ECO:0007669"/>
    <property type="project" value="TreeGrafter"/>
</dbReference>
<feature type="region of interest" description="Disordered" evidence="6">
    <location>
        <begin position="301"/>
        <end position="326"/>
    </location>
</feature>
<sequence length="1053" mass="113144">MAAKPPKPPATFLKQSRHNNSNNNVDDDCVDDSNGNSKNEASTSAALAAGTASATPTSTPPNAEKYSKLGIRRYNSRDNLLNYISNDSESEATATAAAAAAAAGSSSAEGAAAVQRPTCNCTNISIMHLFHEMKQEFPTIPDPIVAQCVNENCHQRENCIQMLRNELALNPIPVQTYPAKVLQQLNINQQHNNHNHQLQQQQQQQKQQQQPRKNSLRTPPHPQPPQRQKNASPQKPPTPLRPIRAAPTTPSQLPSPARTRAGANSSGSVIPPNQCDSVELLQNNNRNLLKDVQSVHSAQCNNPCIDNKSPSDNSNNNSSVSEFSSKNTCDMPAAATANAPANASIDCARTSDFIAQLNRVATNPAPPTSPAKLDALGQRARPNTLNLQASQQQLQRQQLNKQLQQHLQQRSQLKHQPQQQQQQDLPLQKPIRKAPLPPIAPKPVFHNNIGYNNNNSGNNNNNSCGNSPQSQSGTSYSTESNLASPISSCSGENEISSNIVSSSVQAFAHRQNNNTPASTAPTYQPAQPQPQPQPPSSPLRSPIRHRSVINVQPEPPYTRDFLPAAKIGTSTATSPATTGGSGGGSGASTPTSQKSFTSVNLTLRQPTAAVPQSTIDISAGPVLSGHGSGLTYSSTSYNARHGFKQNFHITVTEEGGVFNASRIGPRNSGYYAGIEESDNSGGPTGGSGQTTSVTQYQQTPITALKSPTTQQQQQQQQGIQNITPQAIQTATATTTTGGEEMCLPFENSVFIETIKRQKTRRDKLATALRENKKKIGDVEEEINMLTEPLNPSESSRLDYEIERLRNDCQQMLNEIENIRRYGQLNEADRLKLQQQQQQQAFLRQRPPRPPPPILQQQQQQQQQQQSQPQSPYQYPQTEQHHNTPGSGSSSVHSSTPCTTNTPLHLQHSPLYNQTTGHAAPASLPYQQPSTDEEDYSDSNTDGGDDYEPLDRWACSMCTFLNHPQLNICETCECVRIIPGTIRIVPSAGACGGVGAAAAAAVPAHGALIRHNSATAAAAAAALTAATPTAIAHGSGSPSASNSPTSAARTVAAE</sequence>
<dbReference type="KEGG" id="ccat:101462014"/>
<name>A0A811VDG0_CERCA</name>
<dbReference type="SUPFAM" id="SSF90209">
    <property type="entry name" value="Ran binding protein zinc finger-like"/>
    <property type="match status" value="1"/>
</dbReference>
<dbReference type="GO" id="GO:0043130">
    <property type="term" value="F:ubiquitin binding"/>
    <property type="evidence" value="ECO:0007669"/>
    <property type="project" value="InterPro"/>
</dbReference>
<feature type="region of interest" description="Disordered" evidence="6">
    <location>
        <begin position="569"/>
        <end position="594"/>
    </location>
</feature>
<feature type="domain" description="CUE" evidence="7">
    <location>
        <begin position="125"/>
        <end position="169"/>
    </location>
</feature>
<dbReference type="InterPro" id="IPR001876">
    <property type="entry name" value="Znf_RanBP2"/>
</dbReference>
<feature type="coiled-coil region" evidence="5">
    <location>
        <begin position="761"/>
        <end position="821"/>
    </location>
</feature>
<feature type="region of interest" description="Disordered" evidence="6">
    <location>
        <begin position="512"/>
        <end position="542"/>
    </location>
</feature>
<dbReference type="PANTHER" id="PTHR46007">
    <property type="entry name" value="MEDIATOR OF RNA POLYMERASE II TRANSCRIPTION SUBUNIT 12"/>
    <property type="match status" value="1"/>
</dbReference>
<organism evidence="8 9">
    <name type="scientific">Ceratitis capitata</name>
    <name type="common">Mediterranean fruit fly</name>
    <name type="synonym">Tephritis capitata</name>
    <dbReference type="NCBI Taxonomy" id="7213"/>
    <lineage>
        <taxon>Eukaryota</taxon>
        <taxon>Metazoa</taxon>
        <taxon>Ecdysozoa</taxon>
        <taxon>Arthropoda</taxon>
        <taxon>Hexapoda</taxon>
        <taxon>Insecta</taxon>
        <taxon>Pterygota</taxon>
        <taxon>Neoptera</taxon>
        <taxon>Endopterygota</taxon>
        <taxon>Diptera</taxon>
        <taxon>Brachycera</taxon>
        <taxon>Muscomorpha</taxon>
        <taxon>Tephritoidea</taxon>
        <taxon>Tephritidae</taxon>
        <taxon>Ceratitis</taxon>
        <taxon>Ceratitis</taxon>
    </lineage>
</organism>
<feature type="compositionally biased region" description="Acidic residues" evidence="6">
    <location>
        <begin position="930"/>
        <end position="944"/>
    </location>
</feature>